<dbReference type="InterPro" id="IPR001296">
    <property type="entry name" value="Glyco_trans_1"/>
</dbReference>
<proteinExistence type="predicted"/>
<evidence type="ECO:0000256" key="1">
    <source>
        <dbReference type="ARBA" id="ARBA00022679"/>
    </source>
</evidence>
<dbReference type="PANTHER" id="PTHR45947:SF3">
    <property type="entry name" value="SULFOQUINOVOSYL TRANSFERASE SQD2"/>
    <property type="match status" value="1"/>
</dbReference>
<keyword evidence="1 3" id="KW-0808">Transferase</keyword>
<evidence type="ECO:0000313" key="4">
    <source>
        <dbReference type="Proteomes" id="UP001620273"/>
    </source>
</evidence>
<dbReference type="InterPro" id="IPR050194">
    <property type="entry name" value="Glycosyltransferase_grp1"/>
</dbReference>
<dbReference type="PANTHER" id="PTHR45947">
    <property type="entry name" value="SULFOQUINOVOSYL TRANSFERASE SQD2"/>
    <property type="match status" value="1"/>
</dbReference>
<protein>
    <submittedName>
        <fullName evidence="3">Glycosyltransferase</fullName>
        <ecNumber evidence="3">2.4.-.-</ecNumber>
    </submittedName>
</protein>
<dbReference type="GO" id="GO:0016757">
    <property type="term" value="F:glycosyltransferase activity"/>
    <property type="evidence" value="ECO:0007669"/>
    <property type="project" value="UniProtKB-KW"/>
</dbReference>
<dbReference type="SUPFAM" id="SSF53756">
    <property type="entry name" value="UDP-Glycosyltransferase/glycogen phosphorylase"/>
    <property type="match status" value="1"/>
</dbReference>
<feature type="domain" description="Glycosyl transferase family 1" evidence="2">
    <location>
        <begin position="185"/>
        <end position="340"/>
    </location>
</feature>
<dbReference type="Gene3D" id="3.40.50.2000">
    <property type="entry name" value="Glycogen Phosphorylase B"/>
    <property type="match status" value="2"/>
</dbReference>
<comment type="caution">
    <text evidence="3">The sequence shown here is derived from an EMBL/GenBank/DDBJ whole genome shotgun (WGS) entry which is preliminary data.</text>
</comment>
<organism evidence="3 4">
    <name type="scientific">Bifidobacterium thermacidophilum</name>
    <dbReference type="NCBI Taxonomy" id="246618"/>
    <lineage>
        <taxon>Bacteria</taxon>
        <taxon>Bacillati</taxon>
        <taxon>Actinomycetota</taxon>
        <taxon>Actinomycetes</taxon>
        <taxon>Bifidobacteriales</taxon>
        <taxon>Bifidobacteriaceae</taxon>
        <taxon>Bifidobacterium</taxon>
    </lineage>
</organism>
<dbReference type="EC" id="2.4.-.-" evidence="3"/>
<sequence>MQRVLVVGMTENPGGMESVIMGYYRAVNRNRLQFDFLANVPEIAYESEIRQLGGEVYHIPARHKSVAAFYRALNRFFKDNASKYQSIWVNQCSLANISYLSLAKKYQIKKRIIHCHNSQNGEGFIRGVLHDVNRKRIRRVANIYWSCSNEASAWFFGGDYKELPNYRYIPNAIDTERFSYNVKSRTRIRRALGMSDHTLLIGNVGRFEPQKNQIHLLNIFSEIHKRCADSCLILIGQGSLEESLHRRVAELGLDRQVIFTGSIYRVEDYYAAMDMFVFPSLFEGLPVAPLEAQCSGLPVVMSKSCTDAVNINVKKNLIIDIQDSDEHIANKIYDWYQCVPKDRKSSVESSQFSMAKQIQSFEKIMEEPLE</sequence>
<dbReference type="Pfam" id="PF00534">
    <property type="entry name" value="Glycos_transf_1"/>
    <property type="match status" value="1"/>
</dbReference>
<evidence type="ECO:0000259" key="2">
    <source>
        <dbReference type="Pfam" id="PF00534"/>
    </source>
</evidence>
<accession>A0ABW8KP48</accession>
<gene>
    <name evidence="3" type="ORF">OCH74_05540</name>
</gene>
<dbReference type="Proteomes" id="UP001620273">
    <property type="component" value="Unassembled WGS sequence"/>
</dbReference>
<name>A0ABW8KP48_9BIFI</name>
<keyword evidence="3" id="KW-0328">Glycosyltransferase</keyword>
<reference evidence="3 4" key="1">
    <citation type="submission" date="2022-09" db="EMBL/GenBank/DDBJ databases">
        <title>Genome sequencing of four strains from tibetan pig.</title>
        <authorList>
            <person name="Feng J."/>
        </authorList>
    </citation>
    <scope>NUCLEOTIDE SEQUENCE [LARGE SCALE GENOMIC DNA]</scope>
    <source>
        <strain evidence="3 4">11-1-1</strain>
    </source>
</reference>
<keyword evidence="4" id="KW-1185">Reference proteome</keyword>
<evidence type="ECO:0000313" key="3">
    <source>
        <dbReference type="EMBL" id="MFK3576322.1"/>
    </source>
</evidence>
<dbReference type="EMBL" id="JAOQBW010000003">
    <property type="protein sequence ID" value="MFK3576322.1"/>
    <property type="molecule type" value="Genomic_DNA"/>
</dbReference>
<dbReference type="RefSeq" id="WP_081814821.1">
    <property type="nucleotide sequence ID" value="NZ_JAOQBW010000003.1"/>
</dbReference>